<dbReference type="InterPro" id="IPR011990">
    <property type="entry name" value="TPR-like_helical_dom_sf"/>
</dbReference>
<dbReference type="SUPFAM" id="SSF48452">
    <property type="entry name" value="TPR-like"/>
    <property type="match status" value="1"/>
</dbReference>
<dbReference type="OrthoDB" id="630434at2"/>
<protein>
    <submittedName>
        <fullName evidence="8">RagB/SusD domain-containing protein</fullName>
    </submittedName>
</protein>
<dbReference type="STRING" id="454006.SAMN05421825_0158"/>
<dbReference type="Proteomes" id="UP000199203">
    <property type="component" value="Unassembled WGS sequence"/>
</dbReference>
<dbReference type="EMBL" id="FNBH01000001">
    <property type="protein sequence ID" value="SDE77240.1"/>
    <property type="molecule type" value="Genomic_DNA"/>
</dbReference>
<dbReference type="Pfam" id="PF14322">
    <property type="entry name" value="SusD-like_3"/>
    <property type="match status" value="1"/>
</dbReference>
<dbReference type="PROSITE" id="PS51257">
    <property type="entry name" value="PROKAR_LIPOPROTEIN"/>
    <property type="match status" value="1"/>
</dbReference>
<evidence type="ECO:0000313" key="9">
    <source>
        <dbReference type="Proteomes" id="UP000199203"/>
    </source>
</evidence>
<dbReference type="GO" id="GO:0009279">
    <property type="term" value="C:cell outer membrane"/>
    <property type="evidence" value="ECO:0007669"/>
    <property type="project" value="UniProtKB-SubCell"/>
</dbReference>
<comment type="subcellular location">
    <subcellularLocation>
        <location evidence="1">Cell outer membrane</location>
    </subcellularLocation>
</comment>
<feature type="domain" description="SusD-like N-terminal" evidence="7">
    <location>
        <begin position="69"/>
        <end position="234"/>
    </location>
</feature>
<evidence type="ECO:0000259" key="6">
    <source>
        <dbReference type="Pfam" id="PF07980"/>
    </source>
</evidence>
<feature type="domain" description="RagB/SusD" evidence="6">
    <location>
        <begin position="343"/>
        <end position="489"/>
    </location>
</feature>
<evidence type="ECO:0000256" key="2">
    <source>
        <dbReference type="ARBA" id="ARBA00006275"/>
    </source>
</evidence>
<dbReference type="InterPro" id="IPR012944">
    <property type="entry name" value="SusD_RagB_dom"/>
</dbReference>
<comment type="similarity">
    <text evidence="2">Belongs to the SusD family.</text>
</comment>
<gene>
    <name evidence="8" type="ORF">SAMN05421825_0158</name>
</gene>
<evidence type="ECO:0000256" key="3">
    <source>
        <dbReference type="ARBA" id="ARBA00022729"/>
    </source>
</evidence>
<dbReference type="InterPro" id="IPR033985">
    <property type="entry name" value="SusD-like_N"/>
</dbReference>
<keyword evidence="3" id="KW-0732">Signal</keyword>
<evidence type="ECO:0000313" key="8">
    <source>
        <dbReference type="EMBL" id="SDE77240.1"/>
    </source>
</evidence>
<keyword evidence="9" id="KW-1185">Reference proteome</keyword>
<dbReference type="Pfam" id="PF07980">
    <property type="entry name" value="SusD_RagB"/>
    <property type="match status" value="1"/>
</dbReference>
<reference evidence="9" key="1">
    <citation type="submission" date="2016-10" db="EMBL/GenBank/DDBJ databases">
        <authorList>
            <person name="Varghese N."/>
            <person name="Submissions S."/>
        </authorList>
    </citation>
    <scope>NUCLEOTIDE SEQUENCE [LARGE SCALE GENOMIC DNA]</scope>
    <source>
        <strain evidence="9">DSM 19684</strain>
    </source>
</reference>
<keyword evidence="5" id="KW-0998">Cell outer membrane</keyword>
<evidence type="ECO:0000256" key="5">
    <source>
        <dbReference type="ARBA" id="ARBA00023237"/>
    </source>
</evidence>
<dbReference type="CDD" id="cd08977">
    <property type="entry name" value="SusD"/>
    <property type="match status" value="1"/>
</dbReference>
<evidence type="ECO:0000256" key="4">
    <source>
        <dbReference type="ARBA" id="ARBA00023136"/>
    </source>
</evidence>
<evidence type="ECO:0000256" key="1">
    <source>
        <dbReference type="ARBA" id="ARBA00004442"/>
    </source>
</evidence>
<name>A0A1G7FMV0_9FLAO</name>
<evidence type="ECO:0000259" key="7">
    <source>
        <dbReference type="Pfam" id="PF14322"/>
    </source>
</evidence>
<organism evidence="8 9">
    <name type="scientific">Epilithonimonas hungarica</name>
    <dbReference type="NCBI Taxonomy" id="454006"/>
    <lineage>
        <taxon>Bacteria</taxon>
        <taxon>Pseudomonadati</taxon>
        <taxon>Bacteroidota</taxon>
        <taxon>Flavobacteriia</taxon>
        <taxon>Flavobacteriales</taxon>
        <taxon>Weeksellaceae</taxon>
        <taxon>Chryseobacterium group</taxon>
        <taxon>Epilithonimonas</taxon>
    </lineage>
</organism>
<proteinExistence type="inferred from homology"/>
<dbReference type="Gene3D" id="1.25.40.390">
    <property type="match status" value="1"/>
</dbReference>
<keyword evidence="4" id="KW-0472">Membrane</keyword>
<sequence>MKLRKTFIYILIGALSLASCSENRLIENPVDQFPLEDPLRSESDMRYLLNGVYDQYSTAAGFGTDILVFGDLISDNVFITSQNTDVAYRTTGFLNWSADISDFGMLDELYDGIVLANAVINDKSLPETPTVLNYKGEARIARALGYYYAVSFYSPNPTSGVNQEYGVPLNLGKYDPNAKLPRASVSEVYDLIISDLTTALSTMTNETPTDNNGAPNKGFLSPTAARLLLSRIYLTRGATGDYQKALEYSNQIISSAGTNSFGFVSKSDYVNYFTSSDISVSENRPETIWEINMTSTPSENTGVNNSISSFYASNGTKRRFLFRKSFYDSFLSTDVRKGLLTTTPALNEGTNVPPGVWTRKYIRTTSEGNFTQNVKVFRMSEAYLNKIEALNKLGNTTQALTELNAFATSRGGSIYTSASIENILTERRKEFFAEGQRFFDLKRNNLGFSNTTNCYSIVCSVLGNDKLFVIPMPLREMNLNNNMKQYPGW</sequence>
<dbReference type="RefSeq" id="WP_089870565.1">
    <property type="nucleotide sequence ID" value="NZ_FNBH01000001.1"/>
</dbReference>
<dbReference type="AlphaFoldDB" id="A0A1G7FMV0"/>
<accession>A0A1G7FMV0</accession>